<dbReference type="InterPro" id="IPR008538">
    <property type="entry name" value="Uma2"/>
</dbReference>
<dbReference type="InterPro" id="IPR012296">
    <property type="entry name" value="Nuclease_put_TT1808"/>
</dbReference>
<keyword evidence="1" id="KW-0472">Membrane</keyword>
<reference evidence="3 4" key="1">
    <citation type="journal article" date="2016" name="Gene">
        <title>PacBio SMRT assembly of a complex multi-replicon genome reveals chlorocatechol degradative operon in a region of genome plasticity.</title>
        <authorList>
            <person name="Ricker N."/>
            <person name="Shen S.Y."/>
            <person name="Goordial J."/>
            <person name="Jin S."/>
            <person name="Fulthorpe R.R."/>
        </authorList>
    </citation>
    <scope>NUCLEOTIDE SEQUENCE [LARGE SCALE GENOMIC DNA]</scope>
    <source>
        <strain evidence="3 4">OLGA172</strain>
    </source>
</reference>
<keyword evidence="1" id="KW-0812">Transmembrane</keyword>
<evidence type="ECO:0000313" key="3">
    <source>
        <dbReference type="EMBL" id="ANB77443.1"/>
    </source>
</evidence>
<accession>A0A167WL63</accession>
<proteinExistence type="predicted"/>
<dbReference type="SUPFAM" id="SSF52980">
    <property type="entry name" value="Restriction endonuclease-like"/>
    <property type="match status" value="1"/>
</dbReference>
<evidence type="ECO:0000259" key="2">
    <source>
        <dbReference type="Pfam" id="PF05685"/>
    </source>
</evidence>
<sequence length="148" mass="16390">MVANACPSARRQIVLTDVYVQLNERLGHLAAMSVAVTTLCFGIMVPDVVWMLPEKWEDFDRDDPVPFVPDLCVEVLLDSERQQNIAHRVHAYLEGGAREVIVVGPDGKVEFWGAEGLRQTSMFEVVLSLDSGYFEVDGAIAEPNGVRS</sequence>
<dbReference type="Pfam" id="PF05685">
    <property type="entry name" value="Uma2"/>
    <property type="match status" value="1"/>
</dbReference>
<keyword evidence="1" id="KW-1133">Transmembrane helix</keyword>
<dbReference type="CDD" id="cd06260">
    <property type="entry name" value="DUF820-like"/>
    <property type="match status" value="1"/>
</dbReference>
<evidence type="ECO:0000256" key="1">
    <source>
        <dbReference type="SAM" id="Phobius"/>
    </source>
</evidence>
<dbReference type="KEGG" id="buz:AYM40_23275"/>
<organism evidence="3 4">
    <name type="scientific">Paraburkholderia phytofirmans OLGA172</name>
    <dbReference type="NCBI Taxonomy" id="1417228"/>
    <lineage>
        <taxon>Bacteria</taxon>
        <taxon>Pseudomonadati</taxon>
        <taxon>Pseudomonadota</taxon>
        <taxon>Betaproteobacteria</taxon>
        <taxon>Burkholderiales</taxon>
        <taxon>Burkholderiaceae</taxon>
        <taxon>Paraburkholderia</taxon>
    </lineage>
</organism>
<dbReference type="Proteomes" id="UP000076852">
    <property type="component" value="Chromosome 2"/>
</dbReference>
<name>A0A167WL63_9BURK</name>
<dbReference type="Gene3D" id="3.90.1570.10">
    <property type="entry name" value="tt1808, chain A"/>
    <property type="match status" value="1"/>
</dbReference>
<dbReference type="AlphaFoldDB" id="A0A167WL63"/>
<dbReference type="InterPro" id="IPR011335">
    <property type="entry name" value="Restrct_endonuc-II-like"/>
</dbReference>
<dbReference type="EMBL" id="CP014579">
    <property type="protein sequence ID" value="ANB77443.1"/>
    <property type="molecule type" value="Genomic_DNA"/>
</dbReference>
<gene>
    <name evidence="3" type="ORF">AYM40_23275</name>
</gene>
<feature type="domain" description="Putative restriction endonuclease" evidence="2">
    <location>
        <begin position="35"/>
        <end position="107"/>
    </location>
</feature>
<keyword evidence="4" id="KW-1185">Reference proteome</keyword>
<feature type="transmembrane region" description="Helical" evidence="1">
    <location>
        <begin position="29"/>
        <end position="52"/>
    </location>
</feature>
<protein>
    <recommendedName>
        <fullName evidence="2">Putative restriction endonuclease domain-containing protein</fullName>
    </recommendedName>
</protein>
<evidence type="ECO:0000313" key="4">
    <source>
        <dbReference type="Proteomes" id="UP000076852"/>
    </source>
</evidence>